<evidence type="ECO:0000256" key="11">
    <source>
        <dbReference type="ARBA" id="ARBA00023180"/>
    </source>
</evidence>
<keyword evidence="23" id="KW-1185">Reference proteome</keyword>
<dbReference type="CDD" id="cd19063">
    <property type="entry name" value="LGIC_TM_5-HT3"/>
    <property type="match status" value="1"/>
</dbReference>
<comment type="function">
    <text evidence="19">Forms serotonin (5-hydroxytryptamine/5-HT3)-activated cation-selective channel complexes, which when activated cause fast, depolarizing responses in neurons.</text>
</comment>
<evidence type="ECO:0000256" key="19">
    <source>
        <dbReference type="ARBA" id="ARBA00037540"/>
    </source>
</evidence>
<dbReference type="Pfam" id="PF02931">
    <property type="entry name" value="Neur_chan_LBD"/>
    <property type="match status" value="1"/>
</dbReference>
<feature type="transmembrane region" description="Helical" evidence="20">
    <location>
        <begin position="205"/>
        <end position="227"/>
    </location>
</feature>
<evidence type="ECO:0000256" key="14">
    <source>
        <dbReference type="ARBA" id="ARBA00023303"/>
    </source>
</evidence>
<dbReference type="PRINTS" id="PR01708">
    <property type="entry name" value="5HT3RECEPTOR"/>
</dbReference>
<feature type="transmembrane region" description="Helical" evidence="20">
    <location>
        <begin position="239"/>
        <end position="256"/>
    </location>
</feature>
<evidence type="ECO:0000256" key="4">
    <source>
        <dbReference type="ARBA" id="ARBA00022729"/>
    </source>
</evidence>
<keyword evidence="2" id="KW-1003">Cell membrane</keyword>
<evidence type="ECO:0000313" key="23">
    <source>
        <dbReference type="Proteomes" id="UP000515129"/>
    </source>
</evidence>
<sequence length="350" mass="40470">MKEEVILYSDARPVISLSTPTNVTVDLTLYGILGVNEKSQVLETYLWVRMRWQIEGLSWDAAECGTKKISLPREKIWIPDIVINEFMDENRAPETYYVYVTNTGLVLDGRPFHVISSCRLDIYTFPFDFQNCTYTFNSYKHSRDDVQLFFFLPVEQIFKNSLEAMTTKGEWELIDMRAEKPLLNYLEGGWDNLIVYIVLRRRATLYVVNLLIPSSFLLSVDLFSFLLPPHSVDRASFKMTLILGYTVFLLLMNDLLPVTGNNLPLINVFFSLCLALMVASLLETIIITNIMYGSRDLPPLPKWLRILVLKYLARLACMKKSCDKHLEGKTLFGSQYIFVFQYAYTLLLCT</sequence>
<dbReference type="Gene3D" id="1.20.58.390">
    <property type="entry name" value="Neurotransmitter-gated ion-channel transmembrane domain"/>
    <property type="match status" value="1"/>
</dbReference>
<keyword evidence="11" id="KW-0325">Glycoprotein</keyword>
<accession>A0A6P6J329</accession>
<proteinExistence type="inferred from homology"/>
<keyword evidence="6" id="KW-0770">Synapse</keyword>
<dbReference type="InterPro" id="IPR049944">
    <property type="entry name" value="LGIC_TM_5-HT3"/>
</dbReference>
<comment type="catalytic activity">
    <reaction evidence="18">
        <text>Ca(2+)(in) = Ca(2+)(out)</text>
        <dbReference type="Rhea" id="RHEA:29671"/>
        <dbReference type="ChEBI" id="CHEBI:29108"/>
    </reaction>
</comment>
<comment type="caution">
    <text evidence="20">Lacks conserved residue(s) required for the propagation of feature annotation.</text>
</comment>
<dbReference type="InterPro" id="IPR038050">
    <property type="entry name" value="Neuro_actylchol_rec"/>
</dbReference>
<dbReference type="InterPro" id="IPR006202">
    <property type="entry name" value="Neur_chan_lig-bd"/>
</dbReference>
<evidence type="ECO:0000256" key="15">
    <source>
        <dbReference type="ARBA" id="ARBA00034104"/>
    </source>
</evidence>
<dbReference type="GO" id="GO:0004888">
    <property type="term" value="F:transmembrane signaling receptor activity"/>
    <property type="evidence" value="ECO:0007669"/>
    <property type="project" value="InterPro"/>
</dbReference>
<evidence type="ECO:0000313" key="24">
    <source>
        <dbReference type="RefSeq" id="XP_026054600.1"/>
    </source>
</evidence>
<evidence type="ECO:0000256" key="16">
    <source>
        <dbReference type="ARBA" id="ARBA00034430"/>
    </source>
</evidence>
<evidence type="ECO:0000256" key="12">
    <source>
        <dbReference type="ARBA" id="ARBA00023257"/>
    </source>
</evidence>
<keyword evidence="7 20" id="KW-0406">Ion transport</keyword>
<evidence type="ECO:0000256" key="5">
    <source>
        <dbReference type="ARBA" id="ARBA00022989"/>
    </source>
</evidence>
<keyword evidence="13" id="KW-1071">Ligand-gated ion channel</keyword>
<evidence type="ECO:0000256" key="3">
    <source>
        <dbReference type="ARBA" id="ARBA00022692"/>
    </source>
</evidence>
<keyword evidence="14 20" id="KW-0407">Ion channel</keyword>
<keyword evidence="10" id="KW-0675">Receptor</keyword>
<dbReference type="GeneID" id="113040490"/>
<name>A0A6P6J329_CARAU</name>
<evidence type="ECO:0000256" key="7">
    <source>
        <dbReference type="ARBA" id="ARBA00023065"/>
    </source>
</evidence>
<dbReference type="OrthoDB" id="6097796at2759"/>
<dbReference type="InterPro" id="IPR036719">
    <property type="entry name" value="Neuro-gated_channel_TM_sf"/>
</dbReference>
<dbReference type="InterPro" id="IPR006029">
    <property type="entry name" value="Neurotrans-gated_channel_TM"/>
</dbReference>
<evidence type="ECO:0000256" key="2">
    <source>
        <dbReference type="ARBA" id="ARBA00022475"/>
    </source>
</evidence>
<dbReference type="GO" id="GO:0005230">
    <property type="term" value="F:extracellular ligand-gated monoatomic ion channel activity"/>
    <property type="evidence" value="ECO:0007669"/>
    <property type="project" value="InterPro"/>
</dbReference>
<evidence type="ECO:0000256" key="8">
    <source>
        <dbReference type="ARBA" id="ARBA00023136"/>
    </source>
</evidence>
<evidence type="ECO:0000256" key="10">
    <source>
        <dbReference type="ARBA" id="ARBA00023170"/>
    </source>
</evidence>
<feature type="domain" description="Neurotransmitter-gated ion-channel ligand-binding" evidence="21">
    <location>
        <begin position="10"/>
        <end position="202"/>
    </location>
</feature>
<evidence type="ECO:0000256" key="1">
    <source>
        <dbReference type="ARBA" id="ARBA00022448"/>
    </source>
</evidence>
<dbReference type="Gene3D" id="2.70.170.10">
    <property type="entry name" value="Neurotransmitter-gated ion-channel ligand-binding domain"/>
    <property type="match status" value="1"/>
</dbReference>
<dbReference type="InterPro" id="IPR008132">
    <property type="entry name" value="5HT3_rcpt"/>
</dbReference>
<keyword evidence="9" id="KW-1015">Disulfide bond</keyword>
<dbReference type="FunFam" id="2.70.170.10:FF:000017">
    <property type="entry name" value="5-hydroxytryptamine receptor 3A"/>
    <property type="match status" value="1"/>
</dbReference>
<feature type="transmembrane region" description="Helical" evidence="20">
    <location>
        <begin position="268"/>
        <end position="292"/>
    </location>
</feature>
<evidence type="ECO:0000259" key="21">
    <source>
        <dbReference type="Pfam" id="PF02931"/>
    </source>
</evidence>
<evidence type="ECO:0000256" key="6">
    <source>
        <dbReference type="ARBA" id="ARBA00023018"/>
    </source>
</evidence>
<comment type="catalytic activity">
    <reaction evidence="16">
        <text>K(+)(in) = K(+)(out)</text>
        <dbReference type="Rhea" id="RHEA:29463"/>
        <dbReference type="ChEBI" id="CHEBI:29103"/>
    </reaction>
</comment>
<dbReference type="InterPro" id="IPR018000">
    <property type="entry name" value="Neurotransmitter_ion_chnl_CS"/>
</dbReference>
<dbReference type="Proteomes" id="UP000515129">
    <property type="component" value="Chromosome 22"/>
</dbReference>
<dbReference type="GO" id="GO:0045211">
    <property type="term" value="C:postsynaptic membrane"/>
    <property type="evidence" value="ECO:0007669"/>
    <property type="project" value="UniProtKB-SubCell"/>
</dbReference>
<dbReference type="PRINTS" id="PR00252">
    <property type="entry name" value="NRIONCHANNEL"/>
</dbReference>
<keyword evidence="12" id="KW-0628">Postsynaptic cell membrane</keyword>
<dbReference type="PROSITE" id="PS00236">
    <property type="entry name" value="NEUROTR_ION_CHANNEL"/>
    <property type="match status" value="1"/>
</dbReference>
<evidence type="ECO:0000259" key="22">
    <source>
        <dbReference type="Pfam" id="PF02932"/>
    </source>
</evidence>
<dbReference type="RefSeq" id="XP_026054600.1">
    <property type="nucleotide sequence ID" value="XM_026198815.1"/>
</dbReference>
<dbReference type="SUPFAM" id="SSF90112">
    <property type="entry name" value="Neurotransmitter-gated ion-channel transmembrane pore"/>
    <property type="match status" value="1"/>
</dbReference>
<evidence type="ECO:0000256" key="9">
    <source>
        <dbReference type="ARBA" id="ARBA00023157"/>
    </source>
</evidence>
<keyword evidence="3 20" id="KW-0812">Transmembrane</keyword>
<comment type="subcellular location">
    <subcellularLocation>
        <location evidence="15">Postsynaptic cell membrane</location>
        <topology evidence="15">Multi-pass membrane protein</topology>
    </subcellularLocation>
</comment>
<protein>
    <submittedName>
        <fullName evidence="24">5-hydroxytryptamine receptor 3A-like</fullName>
    </submittedName>
</protein>
<reference evidence="24" key="1">
    <citation type="submission" date="2025-08" db="UniProtKB">
        <authorList>
            <consortium name="RefSeq"/>
        </authorList>
    </citation>
    <scope>IDENTIFICATION</scope>
    <source>
        <strain evidence="24">Wakin</strain>
        <tissue evidence="24">Muscle</tissue>
    </source>
</reference>
<gene>
    <name evidence="24" type="primary">LOC113040490</name>
</gene>
<keyword evidence="8 20" id="KW-0472">Membrane</keyword>
<keyword evidence="1 20" id="KW-0813">Transport</keyword>
<evidence type="ECO:0000256" key="17">
    <source>
        <dbReference type="ARBA" id="ARBA00036239"/>
    </source>
</evidence>
<evidence type="ECO:0000256" key="13">
    <source>
        <dbReference type="ARBA" id="ARBA00023286"/>
    </source>
</evidence>
<evidence type="ECO:0000256" key="20">
    <source>
        <dbReference type="RuleBase" id="RU000687"/>
    </source>
</evidence>
<dbReference type="KEGG" id="caua:113040490"/>
<keyword evidence="5 20" id="KW-1133">Transmembrane helix</keyword>
<dbReference type="PANTHER" id="PTHR18945">
    <property type="entry name" value="NEUROTRANSMITTER GATED ION CHANNEL"/>
    <property type="match status" value="1"/>
</dbReference>
<feature type="domain" description="Neurotransmitter-gated ion-channel transmembrane" evidence="22">
    <location>
        <begin position="210"/>
        <end position="324"/>
    </location>
</feature>
<organism evidence="23 24">
    <name type="scientific">Carassius auratus</name>
    <name type="common">Goldfish</name>
    <dbReference type="NCBI Taxonomy" id="7957"/>
    <lineage>
        <taxon>Eukaryota</taxon>
        <taxon>Metazoa</taxon>
        <taxon>Chordata</taxon>
        <taxon>Craniata</taxon>
        <taxon>Vertebrata</taxon>
        <taxon>Euteleostomi</taxon>
        <taxon>Actinopterygii</taxon>
        <taxon>Neopterygii</taxon>
        <taxon>Teleostei</taxon>
        <taxon>Ostariophysi</taxon>
        <taxon>Cypriniformes</taxon>
        <taxon>Cyprinidae</taxon>
        <taxon>Cyprininae</taxon>
        <taxon>Carassius</taxon>
    </lineage>
</organism>
<dbReference type="InterPro" id="IPR036734">
    <property type="entry name" value="Neur_chan_lig-bd_sf"/>
</dbReference>
<keyword evidence="4" id="KW-0732">Signal</keyword>
<dbReference type="FunFam" id="1.20.58.390:FF:000080">
    <property type="entry name" value="5-hydroxytryptamine (serotonin) receptor 3C, ionotropic"/>
    <property type="match status" value="1"/>
</dbReference>
<comment type="similarity">
    <text evidence="20">Belongs to the ligand-gated ion channel (TC 1.A.9) family.</text>
</comment>
<comment type="catalytic activity">
    <reaction evidence="17">
        <text>Na(+)(in) = Na(+)(out)</text>
        <dbReference type="Rhea" id="RHEA:34963"/>
        <dbReference type="ChEBI" id="CHEBI:29101"/>
    </reaction>
</comment>
<evidence type="ECO:0000256" key="18">
    <source>
        <dbReference type="ARBA" id="ARBA00036634"/>
    </source>
</evidence>
<dbReference type="SUPFAM" id="SSF63712">
    <property type="entry name" value="Nicotinic receptor ligand binding domain-like"/>
    <property type="match status" value="1"/>
</dbReference>
<dbReference type="InterPro" id="IPR006201">
    <property type="entry name" value="Neur_channel"/>
</dbReference>
<dbReference type="AlphaFoldDB" id="A0A6P6J329"/>
<dbReference type="Pfam" id="PF02932">
    <property type="entry name" value="Neur_chan_memb"/>
    <property type="match status" value="1"/>
</dbReference>